<evidence type="ECO:0000256" key="8">
    <source>
        <dbReference type="ARBA" id="ARBA00023163"/>
    </source>
</evidence>
<evidence type="ECO:0000256" key="12">
    <source>
        <dbReference type="PROSITE-ProRule" id="PRU00472"/>
    </source>
</evidence>
<dbReference type="InterPro" id="IPR034004">
    <property type="entry name" value="Zn_ribbon_RPA12_C"/>
</dbReference>
<proteinExistence type="inferred from homology"/>
<dbReference type="AlphaFoldDB" id="Q4T1I2"/>
<evidence type="ECO:0000256" key="7">
    <source>
        <dbReference type="ARBA" id="ARBA00022833"/>
    </source>
</evidence>
<protein>
    <recommendedName>
        <fullName evidence="3">DNA-directed RNA polymerase I subunit RPA12</fullName>
    </recommendedName>
    <alternativeName>
        <fullName evidence="10">DNA-directed RNA polymerase I subunit H</fullName>
    </alternativeName>
</protein>
<comment type="caution">
    <text evidence="14">The sequence shown here is derived from an EMBL/GenBank/DDBJ whole genome shotgun (WGS) entry which is preliminary data.</text>
</comment>
<dbReference type="KEGG" id="tng:GSTEN00008796G001"/>
<evidence type="ECO:0000256" key="3">
    <source>
        <dbReference type="ARBA" id="ARBA00018784"/>
    </source>
</evidence>
<keyword evidence="4" id="KW-0240">DNA-directed RNA polymerase</keyword>
<evidence type="ECO:0000259" key="13">
    <source>
        <dbReference type="PROSITE" id="PS51133"/>
    </source>
</evidence>
<evidence type="ECO:0000313" key="14">
    <source>
        <dbReference type="EMBL" id="CAF93250.1"/>
    </source>
</evidence>
<dbReference type="GO" id="GO:0005736">
    <property type="term" value="C:RNA polymerase I complex"/>
    <property type="evidence" value="ECO:0007669"/>
    <property type="project" value="TreeGrafter"/>
</dbReference>
<evidence type="ECO:0000256" key="9">
    <source>
        <dbReference type="ARBA" id="ARBA00023242"/>
    </source>
</evidence>
<comment type="subcellular location">
    <subcellularLocation>
        <location evidence="1">Nucleus</location>
        <location evidence="1">Nucleolus</location>
    </subcellularLocation>
</comment>
<name>Q4T1I2_TETNG</name>
<dbReference type="PANTHER" id="PTHR11239:SF14">
    <property type="entry name" value="DNA-DIRECTED RNA POLYMERASE I SUBUNIT RPA12"/>
    <property type="match status" value="1"/>
</dbReference>
<dbReference type="GO" id="GO:0008270">
    <property type="term" value="F:zinc ion binding"/>
    <property type="evidence" value="ECO:0007669"/>
    <property type="project" value="UniProtKB-KW"/>
</dbReference>
<dbReference type="Gene3D" id="2.20.25.10">
    <property type="match status" value="1"/>
</dbReference>
<evidence type="ECO:0000256" key="4">
    <source>
        <dbReference type="ARBA" id="ARBA00022478"/>
    </source>
</evidence>
<dbReference type="InterPro" id="IPR012164">
    <property type="entry name" value="Rpa12/Rpb9/Rpc10/TFS"/>
</dbReference>
<comment type="function">
    <text evidence="11">Core component of RNA polymerase I (Pol I), a DNA-dependent RNA polymerase which synthesizes ribosomal RNA precursors using the four ribonucleoside triphosphates as substrates. Can mediate Pol I proofreading of the nascent RNA transcript. Anchors into the Pol I active site to monitor transcription fidelity and cleave mis-incorporated 5'-ribonucleotides.</text>
</comment>
<keyword evidence="7" id="KW-0862">Zinc</keyword>
<evidence type="ECO:0000256" key="11">
    <source>
        <dbReference type="ARBA" id="ARBA00044497"/>
    </source>
</evidence>
<dbReference type="PROSITE" id="PS51133">
    <property type="entry name" value="ZF_TFIIS_2"/>
    <property type="match status" value="1"/>
</dbReference>
<organism evidence="14">
    <name type="scientific">Tetraodon nigroviridis</name>
    <name type="common">Spotted green pufferfish</name>
    <name type="synonym">Chelonodon nigroviridis</name>
    <dbReference type="NCBI Taxonomy" id="99883"/>
    <lineage>
        <taxon>Eukaryota</taxon>
        <taxon>Metazoa</taxon>
        <taxon>Chordata</taxon>
        <taxon>Craniata</taxon>
        <taxon>Vertebrata</taxon>
        <taxon>Euteleostomi</taxon>
        <taxon>Actinopterygii</taxon>
        <taxon>Neopterygii</taxon>
        <taxon>Teleostei</taxon>
        <taxon>Neoteleostei</taxon>
        <taxon>Acanthomorphata</taxon>
        <taxon>Eupercaria</taxon>
        <taxon>Tetraodontiformes</taxon>
        <taxon>Tetradontoidea</taxon>
        <taxon>Tetraodontidae</taxon>
        <taxon>Tetraodon</taxon>
    </lineage>
</organism>
<evidence type="ECO:0000256" key="6">
    <source>
        <dbReference type="ARBA" id="ARBA00022771"/>
    </source>
</evidence>
<evidence type="ECO:0000256" key="1">
    <source>
        <dbReference type="ARBA" id="ARBA00004604"/>
    </source>
</evidence>
<dbReference type="CDD" id="cd10507">
    <property type="entry name" value="Zn-ribbon_RPA12"/>
    <property type="match status" value="1"/>
</dbReference>
<dbReference type="PROSITE" id="PS01030">
    <property type="entry name" value="RNA_POL_M_15KD"/>
    <property type="match status" value="1"/>
</dbReference>
<dbReference type="SMART" id="SM00440">
    <property type="entry name" value="ZnF_C2C2"/>
    <property type="match status" value="1"/>
</dbReference>
<comment type="similarity">
    <text evidence="2">Belongs to the archaeal RpoM/eukaryotic RPA12/RPB9/RPC11 RNA polymerase family.</text>
</comment>
<gene>
    <name evidence="14" type="ORF">GSTENG00008796001</name>
</gene>
<keyword evidence="8" id="KW-0804">Transcription</keyword>
<evidence type="ECO:0000256" key="5">
    <source>
        <dbReference type="ARBA" id="ARBA00022723"/>
    </source>
</evidence>
<dbReference type="PANTHER" id="PTHR11239">
    <property type="entry name" value="DNA-DIRECTED RNA POLYMERASE"/>
    <property type="match status" value="1"/>
</dbReference>
<dbReference type="InterPro" id="IPR001222">
    <property type="entry name" value="Znf_TFIIS"/>
</dbReference>
<dbReference type="OrthoDB" id="10056816at2759"/>
<accession>Q4T1I2</accession>
<reference evidence="14" key="2">
    <citation type="submission" date="2004-02" db="EMBL/GenBank/DDBJ databases">
        <authorList>
            <consortium name="Genoscope"/>
            <consortium name="Whitehead Institute Centre for Genome Research"/>
        </authorList>
    </citation>
    <scope>NUCLEOTIDE SEQUENCE</scope>
</reference>
<dbReference type="GO" id="GO:0003676">
    <property type="term" value="F:nucleic acid binding"/>
    <property type="evidence" value="ECO:0007669"/>
    <property type="project" value="InterPro"/>
</dbReference>
<dbReference type="InterPro" id="IPR019761">
    <property type="entry name" value="DNA-dir_RNA_pol-M_15_CS"/>
</dbReference>
<keyword evidence="9" id="KW-0539">Nucleus</keyword>
<feature type="domain" description="TFIIS-type" evidence="13">
    <location>
        <begin position="86"/>
        <end position="125"/>
    </location>
</feature>
<keyword evidence="5" id="KW-0479">Metal-binding</keyword>
<evidence type="ECO:0000256" key="2">
    <source>
        <dbReference type="ARBA" id="ARBA00008925"/>
    </source>
</evidence>
<dbReference type="GO" id="GO:0003899">
    <property type="term" value="F:DNA-directed RNA polymerase activity"/>
    <property type="evidence" value="ECO:0007669"/>
    <property type="project" value="InterPro"/>
</dbReference>
<feature type="non-terminal residue" evidence="14">
    <location>
        <position position="1"/>
    </location>
</feature>
<reference evidence="14" key="1">
    <citation type="journal article" date="2004" name="Nature">
        <title>Genome duplication in the teleost fish Tetraodon nigroviridis reveals the early vertebrate proto-karyotype.</title>
        <authorList>
            <person name="Jaillon O."/>
            <person name="Aury J.-M."/>
            <person name="Brunet F."/>
            <person name="Petit J.-L."/>
            <person name="Stange-Thomann N."/>
            <person name="Mauceli E."/>
            <person name="Bouneau L."/>
            <person name="Fischer C."/>
            <person name="Ozouf-Costaz C."/>
            <person name="Bernot A."/>
            <person name="Nicaud S."/>
            <person name="Jaffe D."/>
            <person name="Fisher S."/>
            <person name="Lutfalla G."/>
            <person name="Dossat C."/>
            <person name="Segurens B."/>
            <person name="Dasilva C."/>
            <person name="Salanoubat M."/>
            <person name="Levy M."/>
            <person name="Boudet N."/>
            <person name="Castellano S."/>
            <person name="Anthouard V."/>
            <person name="Jubin C."/>
            <person name="Castelli V."/>
            <person name="Katinka M."/>
            <person name="Vacherie B."/>
            <person name="Biemont C."/>
            <person name="Skalli Z."/>
            <person name="Cattolico L."/>
            <person name="Poulain J."/>
            <person name="De Berardinis V."/>
            <person name="Cruaud C."/>
            <person name="Duprat S."/>
            <person name="Brottier P."/>
            <person name="Coutanceau J.-P."/>
            <person name="Gouzy J."/>
            <person name="Parra G."/>
            <person name="Lardier G."/>
            <person name="Chapple C."/>
            <person name="McKernan K.J."/>
            <person name="McEwan P."/>
            <person name="Bosak S."/>
            <person name="Kellis M."/>
            <person name="Volff J.-N."/>
            <person name="Guigo R."/>
            <person name="Zody M.C."/>
            <person name="Mesirov J."/>
            <person name="Lindblad-Toh K."/>
            <person name="Birren B."/>
            <person name="Nusbaum C."/>
            <person name="Kahn D."/>
            <person name="Robinson-Rechavi M."/>
            <person name="Laudet V."/>
            <person name="Schachter V."/>
            <person name="Quetier F."/>
            <person name="Saurin W."/>
            <person name="Scarpelli C."/>
            <person name="Wincker P."/>
            <person name="Lander E.S."/>
            <person name="Weissenbach J."/>
            <person name="Roest Crollius H."/>
        </authorList>
    </citation>
    <scope>NUCLEOTIDE SEQUENCE [LARGE SCALE GENOMIC DNA]</scope>
</reference>
<dbReference type="EMBL" id="CAAE01010575">
    <property type="protein sequence ID" value="CAF93250.1"/>
    <property type="molecule type" value="Genomic_DNA"/>
</dbReference>
<sequence>SPAQYSVAIVADMSSFTSDLNFCPECGNILPPPGLQDTVRCPRCSFSIPVAEFDGQQIRSTVVLNPAEKSAAVVEEEDSDLQGPVIDRRCVRCNKEGMVYHTRQMRSADEGQTVFFTCVHCRRRTLESPALTFDLLPSLEIHSCFNQ</sequence>
<dbReference type="GO" id="GO:0006363">
    <property type="term" value="P:termination of RNA polymerase I transcription"/>
    <property type="evidence" value="ECO:0007669"/>
    <property type="project" value="TreeGrafter"/>
</dbReference>
<dbReference type="Pfam" id="PF01096">
    <property type="entry name" value="Zn_ribbon_TFIIS"/>
    <property type="match status" value="1"/>
</dbReference>
<keyword evidence="6 12" id="KW-0863">Zinc-finger</keyword>
<evidence type="ECO:0000256" key="10">
    <source>
        <dbReference type="ARBA" id="ARBA00031781"/>
    </source>
</evidence>
<dbReference type="SUPFAM" id="SSF57783">
    <property type="entry name" value="Zinc beta-ribbon"/>
    <property type="match status" value="1"/>
</dbReference>